<proteinExistence type="inferred from homology"/>
<dbReference type="GO" id="GO:0016787">
    <property type="term" value="F:hydrolase activity"/>
    <property type="evidence" value="ECO:0007669"/>
    <property type="project" value="TreeGrafter"/>
</dbReference>
<feature type="domain" description="Strictosidine synthase conserved region" evidence="5">
    <location>
        <begin position="26"/>
        <end position="114"/>
    </location>
</feature>
<evidence type="ECO:0000313" key="6">
    <source>
        <dbReference type="EMBL" id="KAF9623530.1"/>
    </source>
</evidence>
<evidence type="ECO:0000256" key="1">
    <source>
        <dbReference type="ARBA" id="ARBA00004116"/>
    </source>
</evidence>
<keyword evidence="4" id="KW-0325">Glycoprotein</keyword>
<reference evidence="6 7" key="1">
    <citation type="submission" date="2020-10" db="EMBL/GenBank/DDBJ databases">
        <title>The Coptis chinensis genome and diversification of protoberbering-type alkaloids.</title>
        <authorList>
            <person name="Wang B."/>
            <person name="Shu S."/>
            <person name="Song C."/>
            <person name="Liu Y."/>
        </authorList>
    </citation>
    <scope>NUCLEOTIDE SEQUENCE [LARGE SCALE GENOMIC DNA]</scope>
    <source>
        <strain evidence="6">HL-2020</strain>
        <tissue evidence="6">Leaf</tissue>
    </source>
</reference>
<dbReference type="InterPro" id="IPR011042">
    <property type="entry name" value="6-blade_b-propeller_TolB-like"/>
</dbReference>
<dbReference type="SUPFAM" id="SSF63829">
    <property type="entry name" value="Calcium-dependent phosphotriesterase"/>
    <property type="match status" value="2"/>
</dbReference>
<dbReference type="Gene3D" id="2.120.10.30">
    <property type="entry name" value="TolB, C-terminal domain"/>
    <property type="match status" value="2"/>
</dbReference>
<dbReference type="GO" id="GO:0005773">
    <property type="term" value="C:vacuole"/>
    <property type="evidence" value="ECO:0007669"/>
    <property type="project" value="UniProtKB-SubCell"/>
</dbReference>
<comment type="subcellular location">
    <subcellularLocation>
        <location evidence="1">Vacuole</location>
    </subcellularLocation>
</comment>
<dbReference type="PANTHER" id="PTHR10426:SF86">
    <property type="entry name" value="PROTEIN STRICTOSIDINE SYNTHASE-LIKE 10-LIKE"/>
    <property type="match status" value="1"/>
</dbReference>
<evidence type="ECO:0000313" key="7">
    <source>
        <dbReference type="Proteomes" id="UP000631114"/>
    </source>
</evidence>
<comment type="caution">
    <text evidence="6">The sequence shown here is derived from an EMBL/GenBank/DDBJ whole genome shotgun (WGS) entry which is preliminary data.</text>
</comment>
<dbReference type="EMBL" id="JADFTS010000001">
    <property type="protein sequence ID" value="KAF9623530.1"/>
    <property type="molecule type" value="Genomic_DNA"/>
</dbReference>
<dbReference type="Pfam" id="PF03088">
    <property type="entry name" value="Str_synth"/>
    <property type="match status" value="2"/>
</dbReference>
<dbReference type="GO" id="GO:0012505">
    <property type="term" value="C:endomembrane system"/>
    <property type="evidence" value="ECO:0007669"/>
    <property type="project" value="TreeGrafter"/>
</dbReference>
<dbReference type="Pfam" id="PF20067">
    <property type="entry name" value="SSL_N"/>
    <property type="match status" value="1"/>
</dbReference>
<protein>
    <recommendedName>
        <fullName evidence="5">Strictosidine synthase conserved region domain-containing protein</fullName>
    </recommendedName>
</protein>
<comment type="similarity">
    <text evidence="2">Belongs to the strictosidine synthase family.</text>
</comment>
<dbReference type="OrthoDB" id="1908448at2759"/>
<gene>
    <name evidence="6" type="ORF">IFM89_003320</name>
</gene>
<evidence type="ECO:0000259" key="5">
    <source>
        <dbReference type="Pfam" id="PF03088"/>
    </source>
</evidence>
<evidence type="ECO:0000256" key="3">
    <source>
        <dbReference type="ARBA" id="ARBA00022554"/>
    </source>
</evidence>
<evidence type="ECO:0000256" key="4">
    <source>
        <dbReference type="ARBA" id="ARBA00023180"/>
    </source>
</evidence>
<dbReference type="Proteomes" id="UP000631114">
    <property type="component" value="Unassembled WGS sequence"/>
</dbReference>
<name>A0A835M8T0_9MAGN</name>
<keyword evidence="7" id="KW-1185">Reference proteome</keyword>
<keyword evidence="3" id="KW-0926">Vacuole</keyword>
<dbReference type="PANTHER" id="PTHR10426">
    <property type="entry name" value="STRICTOSIDINE SYNTHASE-RELATED"/>
    <property type="match status" value="1"/>
</dbReference>
<dbReference type="InterPro" id="IPR018119">
    <property type="entry name" value="Strictosidine_synth_cons-reg"/>
</dbReference>
<dbReference type="AlphaFoldDB" id="A0A835M8T0"/>
<sequence length="534" mass="59117">MRVGSGGGAATQLAITAEGGTFKFTNNLDIDPENDIVYFTDSSTKYTRREHWRVDLTGDSTARFMKYDPQSREVSVLLRGLKFANGVALSKENNFVLTAETSASRVLRYWLKGPRANSTEVFSQVPGAPDNVKRNARGEFWVALNNGRTSPSYRDEIIGVRIDGEGRLLEALHGDGEMESVSEVAEYNGNFLLGSVVTPFVRENDNKVKSYQRLQLKSGVGPESFAFDCNGEGPYTGISDGRILKWQGQSHGWTEFAVTSQNRRREICDGSNNPTLEHVCGRPLGLQFNKKTCELYIADAYFGLLKVGPRGGVATPLATSAEGVRFWFTNAVDIDQENGLVYFTDSSIWFQRWAYLLLLLSGDNTGRLMKYNPQNGEVTVLLRGLKMANGVALSKDNTYILVAETTRSRILRYWLQGPKARTSDVFSQLSGHPDNIKRNSKGEYWVALNNGRGRLAKSIDSNPQTTAQSDTISTTMTFSMDDTVAARLDDKGKVVEALRSNNGRNLESVSEVDENNGTLWIGSVVMPYVSFSTI</sequence>
<organism evidence="6 7">
    <name type="scientific">Coptis chinensis</name>
    <dbReference type="NCBI Taxonomy" id="261450"/>
    <lineage>
        <taxon>Eukaryota</taxon>
        <taxon>Viridiplantae</taxon>
        <taxon>Streptophyta</taxon>
        <taxon>Embryophyta</taxon>
        <taxon>Tracheophyta</taxon>
        <taxon>Spermatophyta</taxon>
        <taxon>Magnoliopsida</taxon>
        <taxon>Ranunculales</taxon>
        <taxon>Ranunculaceae</taxon>
        <taxon>Coptidoideae</taxon>
        <taxon>Coptis</taxon>
    </lineage>
</organism>
<dbReference type="FunFam" id="2.120.10.30:FF:000048">
    <property type="entry name" value="Protein strictosidine synthase-like 10"/>
    <property type="match status" value="1"/>
</dbReference>
<evidence type="ECO:0000256" key="2">
    <source>
        <dbReference type="ARBA" id="ARBA00009191"/>
    </source>
</evidence>
<feature type="domain" description="Strictosidine synthase conserved region" evidence="5">
    <location>
        <begin position="330"/>
        <end position="417"/>
    </location>
</feature>
<accession>A0A835M8T0</accession>